<dbReference type="GO" id="GO:0071424">
    <property type="term" value="F:rRNA (cytosine-N4-)-methyltransferase activity"/>
    <property type="evidence" value="ECO:0007669"/>
    <property type="project" value="TreeGrafter"/>
</dbReference>
<evidence type="ECO:0000313" key="7">
    <source>
        <dbReference type="Proteomes" id="UP000007015"/>
    </source>
</evidence>
<protein>
    <submittedName>
        <fullName evidence="6">Uncharacterized protein</fullName>
    </submittedName>
</protein>
<dbReference type="NCBIfam" id="TIGR00006">
    <property type="entry name" value="16S rRNA (cytosine(1402)-N(4))-methyltransferase RsmH"/>
    <property type="match status" value="1"/>
</dbReference>
<keyword evidence="4" id="KW-0949">S-adenosyl-L-methionine</keyword>
<keyword evidence="3" id="KW-0808">Transferase</keyword>
<sequence>MAMFARRLLVFHLRPPAHPLAAAIAAPHRRRKHDAVACRAAAGKGTSKARARDKDGSKRQQRRALEEHLKRRTRSGAAFDAGLYRRHSHAEHVPVMLGEVLAAFRRPLPLRSFVDCTLGAAGHSLAMMEAHPEMELYIGMDVDPSALEIGRSRIEAFLANRETNGDDEDASQGTLRAYTHAKNFKYIKHVLGSVDENIAVGTSGVDGILIDLGMSSMQVNRSDRGFSVLQDGPLDMRMDPKATLKAEDILNSWPDLEVGRILRDYGEESNWQSLQKRIVKARAMGGLHSTGELVKLIQRTCTSSGGRQGWIKTATRVFQALRIAVNDELRTLEDALHACFDCLATDGRLAVISFHSLEDRIVKQTFLELIHEDEIDDDEDDLVSADIDSEDEPWFKQRVQGKNGTILTKRPISPSQEEEELNQRCRSAKLRVIQKA</sequence>
<keyword evidence="7" id="KW-1185">Reference proteome</keyword>
<proteinExistence type="inferred from homology"/>
<organism evidence="6 7">
    <name type="scientific">Oryza sativa subsp. indica</name>
    <name type="common">Rice</name>
    <dbReference type="NCBI Taxonomy" id="39946"/>
    <lineage>
        <taxon>Eukaryota</taxon>
        <taxon>Viridiplantae</taxon>
        <taxon>Streptophyta</taxon>
        <taxon>Embryophyta</taxon>
        <taxon>Tracheophyta</taxon>
        <taxon>Spermatophyta</taxon>
        <taxon>Magnoliopsida</taxon>
        <taxon>Liliopsida</taxon>
        <taxon>Poales</taxon>
        <taxon>Poaceae</taxon>
        <taxon>BOP clade</taxon>
        <taxon>Oryzoideae</taxon>
        <taxon>Oryzeae</taxon>
        <taxon>Oryzinae</taxon>
        <taxon>Oryza</taxon>
        <taxon>Oryza sativa</taxon>
    </lineage>
</organism>
<dbReference type="EMBL" id="CM000127">
    <property type="protein sequence ID" value="EAY84397.1"/>
    <property type="molecule type" value="Genomic_DNA"/>
</dbReference>
<dbReference type="Gramene" id="BGIOSGA007488-TA">
    <property type="protein sequence ID" value="BGIOSGA007488-PA"/>
    <property type="gene ID" value="BGIOSGA007488"/>
</dbReference>
<dbReference type="AlphaFoldDB" id="A2X0N7"/>
<dbReference type="Proteomes" id="UP000007015">
    <property type="component" value="Chromosome 2"/>
</dbReference>
<dbReference type="InterPro" id="IPR002903">
    <property type="entry name" value="RsmH"/>
</dbReference>
<dbReference type="Gene3D" id="1.10.150.170">
    <property type="entry name" value="Putative methyltransferase TM0872, insert domain"/>
    <property type="match status" value="1"/>
</dbReference>
<evidence type="ECO:0000256" key="4">
    <source>
        <dbReference type="ARBA" id="ARBA00022691"/>
    </source>
</evidence>
<dbReference type="HAMAP" id="MF_01007">
    <property type="entry name" value="16SrRNA_methyltr_H"/>
    <property type="match status" value="1"/>
</dbReference>
<evidence type="ECO:0000256" key="1">
    <source>
        <dbReference type="ARBA" id="ARBA00010396"/>
    </source>
</evidence>
<feature type="region of interest" description="Disordered" evidence="5">
    <location>
        <begin position="39"/>
        <end position="61"/>
    </location>
</feature>
<keyword evidence="2" id="KW-0489">Methyltransferase</keyword>
<reference evidence="6 7" key="1">
    <citation type="journal article" date="2005" name="PLoS Biol.">
        <title>The genomes of Oryza sativa: a history of duplications.</title>
        <authorList>
            <person name="Yu J."/>
            <person name="Wang J."/>
            <person name="Lin W."/>
            <person name="Li S."/>
            <person name="Li H."/>
            <person name="Zhou J."/>
            <person name="Ni P."/>
            <person name="Dong W."/>
            <person name="Hu S."/>
            <person name="Zeng C."/>
            <person name="Zhang J."/>
            <person name="Zhang Y."/>
            <person name="Li R."/>
            <person name="Xu Z."/>
            <person name="Li S."/>
            <person name="Li X."/>
            <person name="Zheng H."/>
            <person name="Cong L."/>
            <person name="Lin L."/>
            <person name="Yin J."/>
            <person name="Geng J."/>
            <person name="Li G."/>
            <person name="Shi J."/>
            <person name="Liu J."/>
            <person name="Lv H."/>
            <person name="Li J."/>
            <person name="Wang J."/>
            <person name="Deng Y."/>
            <person name="Ran L."/>
            <person name="Shi X."/>
            <person name="Wang X."/>
            <person name="Wu Q."/>
            <person name="Li C."/>
            <person name="Ren X."/>
            <person name="Wang J."/>
            <person name="Wang X."/>
            <person name="Li D."/>
            <person name="Liu D."/>
            <person name="Zhang X."/>
            <person name="Ji Z."/>
            <person name="Zhao W."/>
            <person name="Sun Y."/>
            <person name="Zhang Z."/>
            <person name="Bao J."/>
            <person name="Han Y."/>
            <person name="Dong L."/>
            <person name="Ji J."/>
            <person name="Chen P."/>
            <person name="Wu S."/>
            <person name="Liu J."/>
            <person name="Xiao Y."/>
            <person name="Bu D."/>
            <person name="Tan J."/>
            <person name="Yang L."/>
            <person name="Ye C."/>
            <person name="Zhang J."/>
            <person name="Xu J."/>
            <person name="Zhou Y."/>
            <person name="Yu Y."/>
            <person name="Zhang B."/>
            <person name="Zhuang S."/>
            <person name="Wei H."/>
            <person name="Liu B."/>
            <person name="Lei M."/>
            <person name="Yu H."/>
            <person name="Li Y."/>
            <person name="Xu H."/>
            <person name="Wei S."/>
            <person name="He X."/>
            <person name="Fang L."/>
            <person name="Zhang Z."/>
            <person name="Zhang Y."/>
            <person name="Huang X."/>
            <person name="Su Z."/>
            <person name="Tong W."/>
            <person name="Li J."/>
            <person name="Tong Z."/>
            <person name="Li S."/>
            <person name="Ye J."/>
            <person name="Wang L."/>
            <person name="Fang L."/>
            <person name="Lei T."/>
            <person name="Chen C."/>
            <person name="Chen H."/>
            <person name="Xu Z."/>
            <person name="Li H."/>
            <person name="Huang H."/>
            <person name="Zhang F."/>
            <person name="Xu H."/>
            <person name="Li N."/>
            <person name="Zhao C."/>
            <person name="Li S."/>
            <person name="Dong L."/>
            <person name="Huang Y."/>
            <person name="Li L."/>
            <person name="Xi Y."/>
            <person name="Qi Q."/>
            <person name="Li W."/>
            <person name="Zhang B."/>
            <person name="Hu W."/>
            <person name="Zhang Y."/>
            <person name="Tian X."/>
            <person name="Jiao Y."/>
            <person name="Liang X."/>
            <person name="Jin J."/>
            <person name="Gao L."/>
            <person name="Zheng W."/>
            <person name="Hao B."/>
            <person name="Liu S."/>
            <person name="Wang W."/>
            <person name="Yuan L."/>
            <person name="Cao M."/>
            <person name="McDermott J."/>
            <person name="Samudrala R."/>
            <person name="Wang J."/>
            <person name="Wong G.K."/>
            <person name="Yang H."/>
        </authorList>
    </citation>
    <scope>NUCLEOTIDE SEQUENCE [LARGE SCALE GENOMIC DNA]</scope>
    <source>
        <strain evidence="7">cv. 93-11</strain>
    </source>
</reference>
<feature type="region of interest" description="Disordered" evidence="5">
    <location>
        <begin position="401"/>
        <end position="421"/>
    </location>
</feature>
<dbReference type="FunFam" id="1.10.150.170:FF:000004">
    <property type="entry name" value="Ribosomal RNA small subunit methyltransferase H"/>
    <property type="match status" value="1"/>
</dbReference>
<accession>A2X0N7</accession>
<gene>
    <name evidence="6" type="ORF">OsI_05773</name>
</gene>
<dbReference type="HOGENOM" id="CLU_038422_3_1_1"/>
<dbReference type="Pfam" id="PF01795">
    <property type="entry name" value="Methyltransf_5"/>
    <property type="match status" value="1"/>
</dbReference>
<dbReference type="PANTHER" id="PTHR11265">
    <property type="entry name" value="S-ADENOSYL-METHYLTRANSFERASE MRAW"/>
    <property type="match status" value="1"/>
</dbReference>
<dbReference type="InterPro" id="IPR029063">
    <property type="entry name" value="SAM-dependent_MTases_sf"/>
</dbReference>
<dbReference type="FunFam" id="3.40.50.150:FF:000239">
    <property type="entry name" value="Ribosomal RNA small subunit methyltransferase H"/>
    <property type="match status" value="1"/>
</dbReference>
<evidence type="ECO:0000256" key="3">
    <source>
        <dbReference type="ARBA" id="ARBA00022679"/>
    </source>
</evidence>
<dbReference type="SMR" id="A2X0N7"/>
<feature type="compositionally biased region" description="Basic and acidic residues" evidence="5">
    <location>
        <begin position="50"/>
        <end position="61"/>
    </location>
</feature>
<evidence type="ECO:0000313" key="6">
    <source>
        <dbReference type="EMBL" id="EAY84397.1"/>
    </source>
</evidence>
<dbReference type="PANTHER" id="PTHR11265:SF0">
    <property type="entry name" value="12S RRNA N4-METHYLCYTIDINE METHYLTRANSFERASE"/>
    <property type="match status" value="1"/>
</dbReference>
<dbReference type="OMA" id="NPAKRTF"/>
<dbReference type="STRING" id="39946.A2X0N7"/>
<dbReference type="SUPFAM" id="SSF81799">
    <property type="entry name" value="Putative methyltransferase TM0872, insert domain"/>
    <property type="match status" value="1"/>
</dbReference>
<dbReference type="GO" id="GO:0070475">
    <property type="term" value="P:rRNA base methylation"/>
    <property type="evidence" value="ECO:0007669"/>
    <property type="project" value="TreeGrafter"/>
</dbReference>
<dbReference type="SUPFAM" id="SSF53335">
    <property type="entry name" value="S-adenosyl-L-methionine-dependent methyltransferases"/>
    <property type="match status" value="1"/>
</dbReference>
<name>A2X0N7_ORYSI</name>
<evidence type="ECO:0000256" key="5">
    <source>
        <dbReference type="SAM" id="MobiDB-lite"/>
    </source>
</evidence>
<dbReference type="InterPro" id="IPR023397">
    <property type="entry name" value="SAM-dep_MeTrfase_MraW_recog"/>
</dbReference>
<evidence type="ECO:0000256" key="2">
    <source>
        <dbReference type="ARBA" id="ARBA00022603"/>
    </source>
</evidence>
<comment type="similarity">
    <text evidence="1">Belongs to the methyltransferase superfamily. RsmH family.</text>
</comment>
<dbReference type="Gene3D" id="3.40.50.150">
    <property type="entry name" value="Vaccinia Virus protein VP39"/>
    <property type="match status" value="1"/>
</dbReference>